<organism evidence="1">
    <name type="scientific">marine sediment metagenome</name>
    <dbReference type="NCBI Taxonomy" id="412755"/>
    <lineage>
        <taxon>unclassified sequences</taxon>
        <taxon>metagenomes</taxon>
        <taxon>ecological metagenomes</taxon>
    </lineage>
</organism>
<dbReference type="AlphaFoldDB" id="A0A0F9A122"/>
<proteinExistence type="predicted"/>
<dbReference type="EMBL" id="LAZR01057249">
    <property type="protein sequence ID" value="KKK72456.1"/>
    <property type="molecule type" value="Genomic_DNA"/>
</dbReference>
<protein>
    <submittedName>
        <fullName evidence="1">Uncharacterized protein</fullName>
    </submittedName>
</protein>
<accession>A0A0F9A122</accession>
<evidence type="ECO:0000313" key="1">
    <source>
        <dbReference type="EMBL" id="KKK72319.1"/>
    </source>
</evidence>
<sequence>MVKGKMPETITRSDGVVLTLPNINISNTHNCAHHTSIDGIALEITMAVRYLLADRERIRTELADAKAELDKLG</sequence>
<reference evidence="1" key="1">
    <citation type="journal article" date="2015" name="Nature">
        <title>Complex archaea that bridge the gap between prokaryotes and eukaryotes.</title>
        <authorList>
            <person name="Spang A."/>
            <person name="Saw J.H."/>
            <person name="Jorgensen S.L."/>
            <person name="Zaremba-Niedzwiedzka K."/>
            <person name="Martijn J."/>
            <person name="Lind A.E."/>
            <person name="van Eijk R."/>
            <person name="Schleper C."/>
            <person name="Guy L."/>
            <person name="Ettema T.J."/>
        </authorList>
    </citation>
    <scope>NUCLEOTIDE SEQUENCE</scope>
</reference>
<gene>
    <name evidence="2" type="ORF">LCGC14_2903710</name>
    <name evidence="1" type="ORF">LCGC14_2905080</name>
</gene>
<comment type="caution">
    <text evidence="1">The sequence shown here is derived from an EMBL/GenBank/DDBJ whole genome shotgun (WGS) entry which is preliminary data.</text>
</comment>
<evidence type="ECO:0000313" key="2">
    <source>
        <dbReference type="EMBL" id="KKK72456.1"/>
    </source>
</evidence>
<name>A0A0F9A122_9ZZZZ</name>
<dbReference type="EMBL" id="LAZR01057311">
    <property type="protein sequence ID" value="KKK72319.1"/>
    <property type="molecule type" value="Genomic_DNA"/>
</dbReference>